<dbReference type="InterPro" id="IPR008278">
    <property type="entry name" value="4-PPantetheinyl_Trfase_dom"/>
</dbReference>
<dbReference type="NCBIfam" id="TIGR00516">
    <property type="entry name" value="acpS"/>
    <property type="match status" value="1"/>
</dbReference>
<name>A0A9X3TSZ8_9BACL</name>
<dbReference type="GO" id="GO:0006633">
    <property type="term" value="P:fatty acid biosynthetic process"/>
    <property type="evidence" value="ECO:0007669"/>
    <property type="project" value="UniProtKB-UniRule"/>
</dbReference>
<evidence type="ECO:0000256" key="1">
    <source>
        <dbReference type="ARBA" id="ARBA00022516"/>
    </source>
</evidence>
<dbReference type="Pfam" id="PF01648">
    <property type="entry name" value="ACPS"/>
    <property type="match status" value="1"/>
</dbReference>
<keyword evidence="7 8" id="KW-0275">Fatty acid biosynthesis</keyword>
<keyword evidence="2 8" id="KW-0808">Transferase</keyword>
<comment type="cofactor">
    <cofactor evidence="8">
        <name>Mg(2+)</name>
        <dbReference type="ChEBI" id="CHEBI:18420"/>
    </cofactor>
</comment>
<reference evidence="10" key="1">
    <citation type="submission" date="2022-12" db="EMBL/GenBank/DDBJ databases">
        <title>Draft genome sequence of the thermophilic strain Brevibacillus thermoruber HT42, isolated from Los Humeros, Puebla, Mexico, with biotechnological potential.</title>
        <authorList>
            <person name="Lara Sanchez J."/>
            <person name="Solis Palacios R."/>
            <person name="Bustos Baena A.S."/>
            <person name="Ruz Baez A.E."/>
            <person name="Espinosa Luna G."/>
            <person name="Oliart Ros R.M."/>
        </authorList>
    </citation>
    <scope>NUCLEOTIDE SEQUENCE</scope>
    <source>
        <strain evidence="10">HT42</strain>
    </source>
</reference>
<protein>
    <recommendedName>
        <fullName evidence="8">Holo-[acyl-carrier-protein] synthase</fullName>
        <shortName evidence="8">Holo-ACP synthase</shortName>
        <ecNumber evidence="8">2.7.8.7</ecNumber>
    </recommendedName>
    <alternativeName>
        <fullName evidence="8">4'-phosphopantetheinyl transferase AcpS</fullName>
    </alternativeName>
</protein>
<accession>A0A9X3TSZ8</accession>
<proteinExistence type="inferred from homology"/>
<feature type="binding site" evidence="8">
    <location>
        <position position="8"/>
    </location>
    <ligand>
        <name>Mg(2+)</name>
        <dbReference type="ChEBI" id="CHEBI:18420"/>
    </ligand>
</feature>
<keyword evidence="6 8" id="KW-0443">Lipid metabolism</keyword>
<dbReference type="GO" id="GO:0000287">
    <property type="term" value="F:magnesium ion binding"/>
    <property type="evidence" value="ECO:0007669"/>
    <property type="project" value="UniProtKB-UniRule"/>
</dbReference>
<keyword evidence="8" id="KW-0963">Cytoplasm</keyword>
<keyword evidence="3 8" id="KW-0479">Metal-binding</keyword>
<evidence type="ECO:0000256" key="2">
    <source>
        <dbReference type="ARBA" id="ARBA00022679"/>
    </source>
</evidence>
<dbReference type="GO" id="GO:0008897">
    <property type="term" value="F:holo-[acyl-carrier-protein] synthase activity"/>
    <property type="evidence" value="ECO:0007669"/>
    <property type="project" value="UniProtKB-UniRule"/>
</dbReference>
<dbReference type="SUPFAM" id="SSF56214">
    <property type="entry name" value="4'-phosphopantetheinyl transferase"/>
    <property type="match status" value="1"/>
</dbReference>
<comment type="similarity">
    <text evidence="8">Belongs to the P-Pant transferase superfamily. AcpS family.</text>
</comment>
<organism evidence="10 11">
    <name type="scientific">Brevibacillus thermoruber</name>
    <dbReference type="NCBI Taxonomy" id="33942"/>
    <lineage>
        <taxon>Bacteria</taxon>
        <taxon>Bacillati</taxon>
        <taxon>Bacillota</taxon>
        <taxon>Bacilli</taxon>
        <taxon>Bacillales</taxon>
        <taxon>Paenibacillaceae</taxon>
        <taxon>Brevibacillus</taxon>
    </lineage>
</organism>
<dbReference type="GO" id="GO:0005737">
    <property type="term" value="C:cytoplasm"/>
    <property type="evidence" value="ECO:0007669"/>
    <property type="project" value="UniProtKB-SubCell"/>
</dbReference>
<keyword evidence="1 8" id="KW-0444">Lipid biosynthesis</keyword>
<gene>
    <name evidence="8 10" type="primary">acpS</name>
    <name evidence="10" type="ORF">O3V59_15795</name>
</gene>
<dbReference type="RefSeq" id="WP_029100998.1">
    <property type="nucleotide sequence ID" value="NZ_JAPYYP010000022.1"/>
</dbReference>
<dbReference type="EC" id="2.7.8.7" evidence="8"/>
<evidence type="ECO:0000256" key="5">
    <source>
        <dbReference type="ARBA" id="ARBA00022842"/>
    </source>
</evidence>
<feature type="binding site" evidence="8">
    <location>
        <position position="58"/>
    </location>
    <ligand>
        <name>Mg(2+)</name>
        <dbReference type="ChEBI" id="CHEBI:18420"/>
    </ligand>
</feature>
<dbReference type="InterPro" id="IPR037143">
    <property type="entry name" value="4-PPantetheinyl_Trfase_dom_sf"/>
</dbReference>
<evidence type="ECO:0000256" key="4">
    <source>
        <dbReference type="ARBA" id="ARBA00022832"/>
    </source>
</evidence>
<dbReference type="NCBIfam" id="TIGR00556">
    <property type="entry name" value="pantethn_trn"/>
    <property type="match status" value="1"/>
</dbReference>
<dbReference type="AlphaFoldDB" id="A0A9X3TSZ8"/>
<dbReference type="HAMAP" id="MF_00101">
    <property type="entry name" value="AcpS"/>
    <property type="match status" value="1"/>
</dbReference>
<evidence type="ECO:0000256" key="3">
    <source>
        <dbReference type="ARBA" id="ARBA00022723"/>
    </source>
</evidence>
<keyword evidence="5 8" id="KW-0460">Magnesium</keyword>
<evidence type="ECO:0000256" key="6">
    <source>
        <dbReference type="ARBA" id="ARBA00023098"/>
    </source>
</evidence>
<dbReference type="Gene3D" id="3.90.470.20">
    <property type="entry name" value="4'-phosphopantetheinyl transferase domain"/>
    <property type="match status" value="1"/>
</dbReference>
<keyword evidence="4 8" id="KW-0276">Fatty acid metabolism</keyword>
<evidence type="ECO:0000259" key="9">
    <source>
        <dbReference type="Pfam" id="PF01648"/>
    </source>
</evidence>
<dbReference type="InterPro" id="IPR004568">
    <property type="entry name" value="Ppantetheine-prot_Trfase_dom"/>
</dbReference>
<keyword evidence="11" id="KW-1185">Reference proteome</keyword>
<sequence length="128" mass="13867">MIVGIGTDIVEIGRVQALIERRPEALDRLFTDAEKALLDGKAKARRAEYLAGRFAAKEAAAKALGTGIGGQVGFHDVEVFSSDTGKPEMRISRGALERVGLNPERVRVHLSISHSRDYAVAQVVVEEL</sequence>
<comment type="catalytic activity">
    <reaction evidence="8">
        <text>apo-[ACP] + CoA = holo-[ACP] + adenosine 3',5'-bisphosphate + H(+)</text>
        <dbReference type="Rhea" id="RHEA:12068"/>
        <dbReference type="Rhea" id="RHEA-COMP:9685"/>
        <dbReference type="Rhea" id="RHEA-COMP:9690"/>
        <dbReference type="ChEBI" id="CHEBI:15378"/>
        <dbReference type="ChEBI" id="CHEBI:29999"/>
        <dbReference type="ChEBI" id="CHEBI:57287"/>
        <dbReference type="ChEBI" id="CHEBI:58343"/>
        <dbReference type="ChEBI" id="CHEBI:64479"/>
        <dbReference type="EC" id="2.7.8.7"/>
    </reaction>
</comment>
<evidence type="ECO:0000256" key="7">
    <source>
        <dbReference type="ARBA" id="ARBA00023160"/>
    </source>
</evidence>
<evidence type="ECO:0000256" key="8">
    <source>
        <dbReference type="HAMAP-Rule" id="MF_00101"/>
    </source>
</evidence>
<comment type="function">
    <text evidence="8">Transfers the 4'-phosphopantetheine moiety from coenzyme A to a Ser of acyl-carrier-protein.</text>
</comment>
<comment type="subcellular location">
    <subcellularLocation>
        <location evidence="8">Cytoplasm</location>
    </subcellularLocation>
</comment>
<feature type="domain" description="4'-phosphopantetheinyl transferase" evidence="9">
    <location>
        <begin position="4"/>
        <end position="121"/>
    </location>
</feature>
<dbReference type="Proteomes" id="UP001151071">
    <property type="component" value="Unassembled WGS sequence"/>
</dbReference>
<dbReference type="EMBL" id="JAPYYP010000022">
    <property type="protein sequence ID" value="MDA5109830.1"/>
    <property type="molecule type" value="Genomic_DNA"/>
</dbReference>
<comment type="caution">
    <text evidence="10">The sequence shown here is derived from an EMBL/GenBank/DDBJ whole genome shotgun (WGS) entry which is preliminary data.</text>
</comment>
<dbReference type="InterPro" id="IPR002582">
    <property type="entry name" value="ACPS"/>
</dbReference>
<evidence type="ECO:0000313" key="11">
    <source>
        <dbReference type="Proteomes" id="UP001151071"/>
    </source>
</evidence>
<evidence type="ECO:0000313" key="10">
    <source>
        <dbReference type="EMBL" id="MDA5109830.1"/>
    </source>
</evidence>